<dbReference type="PANTHER" id="PTHR24421:SF61">
    <property type="entry name" value="OXYGEN SENSOR HISTIDINE KINASE NREB"/>
    <property type="match status" value="1"/>
</dbReference>
<dbReference type="SUPFAM" id="SSF55874">
    <property type="entry name" value="ATPase domain of HSP90 chaperone/DNA topoisomerase II/histidine kinase"/>
    <property type="match status" value="1"/>
</dbReference>
<dbReference type="Pfam" id="PF02518">
    <property type="entry name" value="HATPase_c"/>
    <property type="match status" value="1"/>
</dbReference>
<reference evidence="8" key="1">
    <citation type="submission" date="2014-08" db="EMBL/GenBank/DDBJ databases">
        <authorList>
            <person name="Falentin Helene"/>
        </authorList>
    </citation>
    <scope>NUCLEOTIDE SEQUENCE</scope>
</reference>
<dbReference type="Gene3D" id="3.30.565.10">
    <property type="entry name" value="Histidine kinase-like ATPase, C-terminal domain"/>
    <property type="match status" value="1"/>
</dbReference>
<feature type="transmembrane region" description="Helical" evidence="5">
    <location>
        <begin position="228"/>
        <end position="250"/>
    </location>
</feature>
<sequence>MGSTRQRGTSSEPPRTGMNAPGGAVLSWPDGASGHPAGRGPRWPAGLARRMRGSWLGGVCTGIADYLGSPVWPVRLCFVLLAMTAYLGVVAYAALWAFLPIKDEAAEQARAVRPARKPRSSRRQDLEVWLSIGLVLLLCLGLLVLSRLFGLGSIHAFFWPVVLAAVGIGLVWRQADQPEEEPDRLVPRWMAPLVSSSKWATVLRMGLGMTLVGASVLLVAYTQVDGPYLPAVLGMVALALAGFGVLTAPWMNRMRSNLARAHEEKLVADARADMAAHLHDSVLQTLALIQRQADDPKAVASLARRQERELREWLYGEAPGPRDFRAALRDAGAQVEDSSGVRVEVICVGDATLNDGLSAMILAAREAMMNSAKHSGADHIDVYAEVDDDHVELFVRDRGVGFDAEQIRADRMGVRRSIIERMERHGGTAQVRSAPGEGTEVKLEIAR</sequence>
<dbReference type="InterPro" id="IPR007168">
    <property type="entry name" value="Phageshock_PspC_N"/>
</dbReference>
<dbReference type="CDD" id="cd16917">
    <property type="entry name" value="HATPase_UhpB-NarQ-NarX-like"/>
    <property type="match status" value="1"/>
</dbReference>
<keyword evidence="1" id="KW-0808">Transferase</keyword>
<keyword evidence="5" id="KW-1133">Transmembrane helix</keyword>
<evidence type="ECO:0000256" key="4">
    <source>
        <dbReference type="SAM" id="MobiDB-lite"/>
    </source>
</evidence>
<feature type="compositionally biased region" description="Polar residues" evidence="4">
    <location>
        <begin position="1"/>
        <end position="13"/>
    </location>
</feature>
<evidence type="ECO:0000256" key="2">
    <source>
        <dbReference type="ARBA" id="ARBA00022777"/>
    </source>
</evidence>
<proteinExistence type="predicted"/>
<dbReference type="EMBL" id="LM676427">
    <property type="protein sequence ID" value="CEP26962.1"/>
    <property type="molecule type" value="Genomic_DNA"/>
</dbReference>
<evidence type="ECO:0000256" key="5">
    <source>
        <dbReference type="SAM" id="Phobius"/>
    </source>
</evidence>
<dbReference type="GO" id="GO:0000160">
    <property type="term" value="P:phosphorelay signal transduction system"/>
    <property type="evidence" value="ECO:0007669"/>
    <property type="project" value="UniProtKB-KW"/>
</dbReference>
<evidence type="ECO:0000256" key="3">
    <source>
        <dbReference type="ARBA" id="ARBA00023012"/>
    </source>
</evidence>
<dbReference type="InterPro" id="IPR050482">
    <property type="entry name" value="Sensor_HK_TwoCompSys"/>
</dbReference>
<dbReference type="PANTHER" id="PTHR24421">
    <property type="entry name" value="NITRATE/NITRITE SENSOR PROTEIN NARX-RELATED"/>
    <property type="match status" value="1"/>
</dbReference>
<dbReference type="AlphaFoldDB" id="A0A0B7P0E1"/>
<evidence type="ECO:0000259" key="6">
    <source>
        <dbReference type="Pfam" id="PF02518"/>
    </source>
</evidence>
<feature type="transmembrane region" description="Helical" evidence="5">
    <location>
        <begin position="126"/>
        <end position="145"/>
    </location>
</feature>
<feature type="region of interest" description="Disordered" evidence="4">
    <location>
        <begin position="1"/>
        <end position="41"/>
    </location>
</feature>
<feature type="region of interest" description="Disordered" evidence="4">
    <location>
        <begin position="425"/>
        <end position="447"/>
    </location>
</feature>
<evidence type="ECO:0000313" key="8">
    <source>
        <dbReference type="EMBL" id="CEP26962.1"/>
    </source>
</evidence>
<feature type="transmembrane region" description="Helical" evidence="5">
    <location>
        <begin position="78"/>
        <end position="99"/>
    </location>
</feature>
<organism evidence="8">
    <name type="scientific">Propionibacterium freudenreichii subsp. freudenreichii</name>
    <dbReference type="NCBI Taxonomy" id="66712"/>
    <lineage>
        <taxon>Bacteria</taxon>
        <taxon>Bacillati</taxon>
        <taxon>Actinomycetota</taxon>
        <taxon>Actinomycetes</taxon>
        <taxon>Propionibacteriales</taxon>
        <taxon>Propionibacteriaceae</taxon>
        <taxon>Propionibacterium</taxon>
    </lineage>
</organism>
<feature type="transmembrane region" description="Helical" evidence="5">
    <location>
        <begin position="202"/>
        <end position="222"/>
    </location>
</feature>
<dbReference type="GO" id="GO:0016301">
    <property type="term" value="F:kinase activity"/>
    <property type="evidence" value="ECO:0007669"/>
    <property type="project" value="UniProtKB-KW"/>
</dbReference>
<accession>A0A0B7P0E1</accession>
<feature type="transmembrane region" description="Helical" evidence="5">
    <location>
        <begin position="151"/>
        <end position="172"/>
    </location>
</feature>
<dbReference type="Pfam" id="PF04024">
    <property type="entry name" value="PspC"/>
    <property type="match status" value="1"/>
</dbReference>
<gene>
    <name evidence="8" type="ORF">PFCIRM138_11140</name>
</gene>
<keyword evidence="5" id="KW-0472">Membrane</keyword>
<keyword evidence="5" id="KW-0812">Transmembrane</keyword>
<name>A0A0B7P0E1_PROFF</name>
<keyword evidence="3" id="KW-0902">Two-component regulatory system</keyword>
<evidence type="ECO:0000259" key="7">
    <source>
        <dbReference type="Pfam" id="PF04024"/>
    </source>
</evidence>
<feature type="domain" description="Histidine kinase/HSP90-like ATPase" evidence="6">
    <location>
        <begin position="363"/>
        <end position="445"/>
    </location>
</feature>
<keyword evidence="2 8" id="KW-0418">Kinase</keyword>
<feature type="domain" description="Phage shock protein PspC N-terminal" evidence="7">
    <location>
        <begin position="47"/>
        <end position="101"/>
    </location>
</feature>
<dbReference type="InterPro" id="IPR003594">
    <property type="entry name" value="HATPase_dom"/>
</dbReference>
<dbReference type="InterPro" id="IPR036890">
    <property type="entry name" value="HATPase_C_sf"/>
</dbReference>
<protein>
    <submittedName>
        <fullName evidence="8">Two-component system sensor kinase</fullName>
    </submittedName>
</protein>
<evidence type="ECO:0000256" key="1">
    <source>
        <dbReference type="ARBA" id="ARBA00022679"/>
    </source>
</evidence>